<dbReference type="InterPro" id="IPR006689">
    <property type="entry name" value="Small_GTPase_ARF/SAR"/>
</dbReference>
<dbReference type="AlphaFoldDB" id="A0A4Q9KW33"/>
<dbReference type="EMBL" id="PITI01002105">
    <property type="protein sequence ID" value="TBT99088.1"/>
    <property type="molecule type" value="Genomic_DNA"/>
</dbReference>
<dbReference type="InterPro" id="IPR005225">
    <property type="entry name" value="Small_GTP-bd"/>
</dbReference>
<evidence type="ECO:0000256" key="3">
    <source>
        <dbReference type="PIRSR" id="PIRSR606689-1"/>
    </source>
</evidence>
<dbReference type="InterPro" id="IPR044612">
    <property type="entry name" value="ARL2/3"/>
</dbReference>
<evidence type="ECO:0000313" key="4">
    <source>
        <dbReference type="EMBL" id="TBT99088.1"/>
    </source>
</evidence>
<dbReference type="PROSITE" id="PS51417">
    <property type="entry name" value="ARF"/>
    <property type="match status" value="1"/>
</dbReference>
<dbReference type="PROSITE" id="PS51419">
    <property type="entry name" value="RAB"/>
    <property type="match status" value="1"/>
</dbReference>
<dbReference type="NCBIfam" id="TIGR00231">
    <property type="entry name" value="small_GTP"/>
    <property type="match status" value="1"/>
</dbReference>
<gene>
    <name evidence="4" type="ORF">CWI36_2105p0010</name>
</gene>
<accession>A0A4Q9KW33</accession>
<feature type="binding site" evidence="3">
    <location>
        <begin position="225"/>
        <end position="228"/>
    </location>
    <ligand>
        <name>GTP</name>
        <dbReference type="ChEBI" id="CHEBI:37565"/>
    </ligand>
</feature>
<dbReference type="Gene3D" id="3.40.50.300">
    <property type="entry name" value="P-loop containing nucleotide triphosphate hydrolases"/>
    <property type="match status" value="2"/>
</dbReference>
<evidence type="ECO:0000313" key="5">
    <source>
        <dbReference type="Proteomes" id="UP000291404"/>
    </source>
</evidence>
<evidence type="ECO:0000256" key="1">
    <source>
        <dbReference type="ARBA" id="ARBA00022741"/>
    </source>
</evidence>
<dbReference type="PRINTS" id="PR00449">
    <property type="entry name" value="RASTRNSFRMNG"/>
</dbReference>
<dbReference type="SMART" id="SM00173">
    <property type="entry name" value="RAS"/>
    <property type="match status" value="1"/>
</dbReference>
<name>A0A4Q9KW33_9MICR</name>
<dbReference type="Pfam" id="PF00025">
    <property type="entry name" value="Arf"/>
    <property type="match status" value="2"/>
</dbReference>
<dbReference type="GO" id="GO:0003924">
    <property type="term" value="F:GTPase activity"/>
    <property type="evidence" value="ECO:0007669"/>
    <property type="project" value="InterPro"/>
</dbReference>
<proteinExistence type="predicted"/>
<reference evidence="4 5" key="1">
    <citation type="submission" date="2017-12" db="EMBL/GenBank/DDBJ databases">
        <authorList>
            <person name="Pombert J.-F."/>
            <person name="Haag K.L."/>
            <person name="Ebert D."/>
        </authorList>
    </citation>
    <scope>NUCLEOTIDE SEQUENCE [LARGE SCALE GENOMIC DNA]</scope>
    <source>
        <strain evidence="4">BE-OM-2</strain>
    </source>
</reference>
<dbReference type="VEuPathDB" id="MicrosporidiaDB:CWI36_2105p0010"/>
<dbReference type="Proteomes" id="UP000291404">
    <property type="component" value="Unassembled WGS sequence"/>
</dbReference>
<dbReference type="SMART" id="SM00175">
    <property type="entry name" value="RAB"/>
    <property type="match status" value="1"/>
</dbReference>
<feature type="binding site" evidence="3">
    <location>
        <position position="172"/>
    </location>
    <ligand>
        <name>GTP</name>
        <dbReference type="ChEBI" id="CHEBI:37565"/>
    </ligand>
</feature>
<sequence>MTIQRLINKIIKNNKNIKVLIIGLDNCGKTSLLYKMFGKSICDVVPTFGYSLFSVEYFFRRKLFTDQLDVERFKNSVCCNKEGDMEGMGVERMGVEEMGVEDISKREMGMEDISKRGMGMEGEIKNMNLKKNIQESIQDCREQEIYQSIEENLVQNLDFNDIYTLTIVDVGGQSLFRKYWSSYYEKVDGVVFVYDLSDNRKYEELLEEIVNDVELENVPIVVMGNKCDLVGFKEEESRYDKYGDVRFIYTSALTGKNVRNGFEWLLSKIIANK</sequence>
<dbReference type="PANTHER" id="PTHR45697">
    <property type="entry name" value="ADP-RIBOSYLATION FACTOR-LIKE PROTEIN 2-RELATED"/>
    <property type="match status" value="1"/>
</dbReference>
<dbReference type="GO" id="GO:0005525">
    <property type="term" value="F:GTP binding"/>
    <property type="evidence" value="ECO:0007669"/>
    <property type="project" value="UniProtKB-KW"/>
</dbReference>
<keyword evidence="2 3" id="KW-0342">GTP-binding</keyword>
<dbReference type="InterPro" id="IPR027417">
    <property type="entry name" value="P-loop_NTPase"/>
</dbReference>
<dbReference type="SUPFAM" id="SSF52540">
    <property type="entry name" value="P-loop containing nucleoside triphosphate hydrolases"/>
    <property type="match status" value="1"/>
</dbReference>
<keyword evidence="1 3" id="KW-0547">Nucleotide-binding</keyword>
<evidence type="ECO:0000256" key="2">
    <source>
        <dbReference type="ARBA" id="ARBA00023134"/>
    </source>
</evidence>
<protein>
    <submittedName>
        <fullName evidence="4">Small GTP-binding protein</fullName>
    </submittedName>
</protein>
<keyword evidence="5" id="KW-1185">Reference proteome</keyword>
<comment type="caution">
    <text evidence="4">The sequence shown here is derived from an EMBL/GenBank/DDBJ whole genome shotgun (WGS) entry which is preliminary data.</text>
</comment>
<dbReference type="STRING" id="148818.A0A4Q9KW33"/>
<dbReference type="VEuPathDB" id="MicrosporidiaDB:CWI39_1478p0010"/>
<organism evidence="4 5">
    <name type="scientific">Hamiltosporidium magnivora</name>
    <dbReference type="NCBI Taxonomy" id="148818"/>
    <lineage>
        <taxon>Eukaryota</taxon>
        <taxon>Fungi</taxon>
        <taxon>Fungi incertae sedis</taxon>
        <taxon>Microsporidia</taxon>
        <taxon>Dubosqiidae</taxon>
        <taxon>Hamiltosporidium</taxon>
    </lineage>
</organism>
<dbReference type="SMART" id="SM00177">
    <property type="entry name" value="ARF"/>
    <property type="match status" value="1"/>
</dbReference>